<dbReference type="InterPro" id="IPR003136">
    <property type="entry name" value="Cytidylate_kin"/>
</dbReference>
<dbReference type="OrthoDB" id="9807434at2"/>
<evidence type="ECO:0000256" key="7">
    <source>
        <dbReference type="ARBA" id="ARBA00048478"/>
    </source>
</evidence>
<keyword evidence="2 8" id="KW-0808">Transferase</keyword>
<dbReference type="HAMAP" id="MF_00238">
    <property type="entry name" value="Cytidyl_kinase_type1"/>
    <property type="match status" value="1"/>
</dbReference>
<dbReference type="GO" id="GO:0006220">
    <property type="term" value="P:pyrimidine nucleotide metabolic process"/>
    <property type="evidence" value="ECO:0007669"/>
    <property type="project" value="UniProtKB-UniRule"/>
</dbReference>
<evidence type="ECO:0000256" key="5">
    <source>
        <dbReference type="ARBA" id="ARBA00022840"/>
    </source>
</evidence>
<accession>A0A507SQH8</accession>
<keyword evidence="11" id="KW-1185">Reference proteome</keyword>
<feature type="binding site" evidence="8">
    <location>
        <begin position="10"/>
        <end position="18"/>
    </location>
    <ligand>
        <name>ATP</name>
        <dbReference type="ChEBI" id="CHEBI:30616"/>
    </ligand>
</feature>
<evidence type="ECO:0000313" key="10">
    <source>
        <dbReference type="EMBL" id="TQC54047.1"/>
    </source>
</evidence>
<evidence type="ECO:0000256" key="3">
    <source>
        <dbReference type="ARBA" id="ARBA00022741"/>
    </source>
</evidence>
<dbReference type="GO" id="GO:0036431">
    <property type="term" value="F:dCMP kinase activity"/>
    <property type="evidence" value="ECO:0007669"/>
    <property type="project" value="InterPro"/>
</dbReference>
<dbReference type="CDD" id="cd02020">
    <property type="entry name" value="CMPK"/>
    <property type="match status" value="1"/>
</dbReference>
<dbReference type="GO" id="GO:0005737">
    <property type="term" value="C:cytoplasm"/>
    <property type="evidence" value="ECO:0007669"/>
    <property type="project" value="UniProtKB-SubCell"/>
</dbReference>
<evidence type="ECO:0000256" key="6">
    <source>
        <dbReference type="ARBA" id="ARBA00047615"/>
    </source>
</evidence>
<sequence length="225" mass="25865">MKKINVAIDGPSGAGKSTVSQEVARRINYTFISSGSVYRAIAYVVNELGIDYENELEVNKILNDEFLQIHLDNQQKIYLKNKDITSLIRADIISKISSNIAVYKKVRQYVVDFVQKITKANKGYIMDGRDTTYRIMPYAELKIYLTASAPERARRRILQNLELGYNTDFYEVLADVEARDLRDSSRKNDPLKIVEDAQVIDCTHMSFEEVVEEIIRKIKVKADEK</sequence>
<keyword evidence="3 8" id="KW-0547">Nucleotide-binding</keyword>
<dbReference type="EC" id="2.7.4.25" evidence="8"/>
<comment type="similarity">
    <text evidence="1 8">Belongs to the cytidylate kinase family. Type 1 subfamily.</text>
</comment>
<feature type="domain" description="Cytidylate kinase" evidence="9">
    <location>
        <begin position="6"/>
        <end position="219"/>
    </location>
</feature>
<comment type="catalytic activity">
    <reaction evidence="7 8">
        <text>CMP + ATP = CDP + ADP</text>
        <dbReference type="Rhea" id="RHEA:11600"/>
        <dbReference type="ChEBI" id="CHEBI:30616"/>
        <dbReference type="ChEBI" id="CHEBI:58069"/>
        <dbReference type="ChEBI" id="CHEBI:60377"/>
        <dbReference type="ChEBI" id="CHEBI:456216"/>
        <dbReference type="EC" id="2.7.4.25"/>
    </reaction>
</comment>
<dbReference type="GO" id="GO:0005524">
    <property type="term" value="F:ATP binding"/>
    <property type="evidence" value="ECO:0007669"/>
    <property type="project" value="UniProtKB-UniRule"/>
</dbReference>
<dbReference type="GO" id="GO:0036430">
    <property type="term" value="F:CMP kinase activity"/>
    <property type="evidence" value="ECO:0007669"/>
    <property type="project" value="RHEA"/>
</dbReference>
<evidence type="ECO:0000256" key="1">
    <source>
        <dbReference type="ARBA" id="ARBA00009427"/>
    </source>
</evidence>
<evidence type="ECO:0000256" key="8">
    <source>
        <dbReference type="HAMAP-Rule" id="MF_00238"/>
    </source>
</evidence>
<evidence type="ECO:0000259" key="9">
    <source>
        <dbReference type="Pfam" id="PF02224"/>
    </source>
</evidence>
<dbReference type="InterPro" id="IPR011994">
    <property type="entry name" value="Cytidylate_kinase_dom"/>
</dbReference>
<comment type="catalytic activity">
    <reaction evidence="6 8">
        <text>dCMP + ATP = dCDP + ADP</text>
        <dbReference type="Rhea" id="RHEA:25094"/>
        <dbReference type="ChEBI" id="CHEBI:30616"/>
        <dbReference type="ChEBI" id="CHEBI:57566"/>
        <dbReference type="ChEBI" id="CHEBI:58593"/>
        <dbReference type="ChEBI" id="CHEBI:456216"/>
        <dbReference type="EC" id="2.7.4.25"/>
    </reaction>
</comment>
<keyword evidence="5 8" id="KW-0067">ATP-binding</keyword>
<keyword evidence="4 8" id="KW-0418">Kinase</keyword>
<dbReference type="RefSeq" id="WP_141483776.1">
    <property type="nucleotide sequence ID" value="NZ_SMDN01000003.1"/>
</dbReference>
<gene>
    <name evidence="8" type="primary">cmk</name>
    <name evidence="10" type="ORF">E1I18_01140</name>
</gene>
<evidence type="ECO:0000313" key="11">
    <source>
        <dbReference type="Proteomes" id="UP000320801"/>
    </source>
</evidence>
<dbReference type="Pfam" id="PF02224">
    <property type="entry name" value="Cytidylate_kin"/>
    <property type="match status" value="1"/>
</dbReference>
<dbReference type="Proteomes" id="UP000320801">
    <property type="component" value="Unassembled WGS sequence"/>
</dbReference>
<dbReference type="SUPFAM" id="SSF52540">
    <property type="entry name" value="P-loop containing nucleoside triphosphate hydrolases"/>
    <property type="match status" value="1"/>
</dbReference>
<comment type="subcellular location">
    <subcellularLocation>
        <location evidence="8">Cytoplasm</location>
    </subcellularLocation>
</comment>
<evidence type="ECO:0000256" key="4">
    <source>
        <dbReference type="ARBA" id="ARBA00022777"/>
    </source>
</evidence>
<dbReference type="EMBL" id="SMDN01000003">
    <property type="protein sequence ID" value="TQC54047.1"/>
    <property type="molecule type" value="Genomic_DNA"/>
</dbReference>
<comment type="caution">
    <text evidence="10">The sequence shown here is derived from an EMBL/GenBank/DDBJ whole genome shotgun (WGS) entry which is preliminary data.</text>
</comment>
<dbReference type="AlphaFoldDB" id="A0A507SQH8"/>
<evidence type="ECO:0000256" key="2">
    <source>
        <dbReference type="ARBA" id="ARBA00022679"/>
    </source>
</evidence>
<name>A0A507SQH8_9BACT</name>
<keyword evidence="8" id="KW-0963">Cytoplasm</keyword>
<reference evidence="10 11" key="1">
    <citation type="submission" date="2019-03" db="EMBL/GenBank/DDBJ databases">
        <title>Characterization of a novel Mycoplasma cynos real-time PCR assay.</title>
        <authorList>
            <person name="Tallmadge R.L."/>
            <person name="Mitchell P.K."/>
            <person name="Goodman L."/>
        </authorList>
    </citation>
    <scope>NUCLEOTIDE SEQUENCE [LARGE SCALE GENOMIC DNA]</scope>
    <source>
        <strain evidence="10 11">1642</strain>
    </source>
</reference>
<organism evidence="10 11">
    <name type="scientific">Mycoplasmopsis mucosicanis</name>
    <dbReference type="NCBI Taxonomy" id="458208"/>
    <lineage>
        <taxon>Bacteria</taxon>
        <taxon>Bacillati</taxon>
        <taxon>Mycoplasmatota</taxon>
        <taxon>Mycoplasmoidales</taxon>
        <taxon>Metamycoplasmataceae</taxon>
        <taxon>Mycoplasmopsis</taxon>
    </lineage>
</organism>
<dbReference type="InterPro" id="IPR027417">
    <property type="entry name" value="P-loop_NTPase"/>
</dbReference>
<dbReference type="NCBIfam" id="TIGR00017">
    <property type="entry name" value="cmk"/>
    <property type="match status" value="1"/>
</dbReference>
<protein>
    <recommendedName>
        <fullName evidence="8">Cytidylate kinase</fullName>
        <shortName evidence="8">CK</shortName>
        <ecNumber evidence="8">2.7.4.25</ecNumber>
    </recommendedName>
    <alternativeName>
        <fullName evidence="8">Cytidine monophosphate kinase</fullName>
        <shortName evidence="8">CMP kinase</shortName>
    </alternativeName>
</protein>
<proteinExistence type="inferred from homology"/>
<dbReference type="Gene3D" id="3.40.50.300">
    <property type="entry name" value="P-loop containing nucleotide triphosphate hydrolases"/>
    <property type="match status" value="1"/>
</dbReference>